<reference evidence="1 2" key="1">
    <citation type="submission" date="2019-01" db="EMBL/GenBank/DDBJ databases">
        <title>Draft genome sequences of three monokaryotic isolates of the white-rot basidiomycete fungus Dichomitus squalens.</title>
        <authorList>
            <consortium name="DOE Joint Genome Institute"/>
            <person name="Lopez S.C."/>
            <person name="Andreopoulos B."/>
            <person name="Pangilinan J."/>
            <person name="Lipzen A."/>
            <person name="Riley R."/>
            <person name="Ahrendt S."/>
            <person name="Ng V."/>
            <person name="Barry K."/>
            <person name="Daum C."/>
            <person name="Grigoriev I.V."/>
            <person name="Hilden K.S."/>
            <person name="Makela M.R."/>
            <person name="de Vries R.P."/>
        </authorList>
    </citation>
    <scope>NUCLEOTIDE SEQUENCE [LARGE SCALE GENOMIC DNA]</scope>
    <source>
        <strain evidence="1 2">CBS 464.89</strain>
    </source>
</reference>
<evidence type="ECO:0000313" key="2">
    <source>
        <dbReference type="Proteomes" id="UP000292082"/>
    </source>
</evidence>
<dbReference type="Proteomes" id="UP000292082">
    <property type="component" value="Unassembled WGS sequence"/>
</dbReference>
<sequence>MAFQPCPCIGDWTGLAFLTTAADNVPLSLFEFPAELALIFHHLPMPMMCLDSGQMPSTALRPLIRTGPQAQHTLSVMPGLTWGTRASVNTVHSAVECTDRLDQMPTLPVQSLIALCLVAGQQQDLESLIISIVWSWGNLRSITTGSLFVRESSRRHLEQFGNEMHIASP</sequence>
<accession>A0A4Q9NU48</accession>
<evidence type="ECO:0000313" key="1">
    <source>
        <dbReference type="EMBL" id="TBU59184.1"/>
    </source>
</evidence>
<gene>
    <name evidence="1" type="ORF">BD310DRAFT_423705</name>
</gene>
<name>A0A4Q9NU48_9APHY</name>
<dbReference type="EMBL" id="ML145116">
    <property type="protein sequence ID" value="TBU59184.1"/>
    <property type="molecule type" value="Genomic_DNA"/>
</dbReference>
<protein>
    <submittedName>
        <fullName evidence="1">Uncharacterized protein</fullName>
    </submittedName>
</protein>
<keyword evidence="2" id="KW-1185">Reference proteome</keyword>
<dbReference type="AlphaFoldDB" id="A0A4Q9NU48"/>
<proteinExistence type="predicted"/>
<organism evidence="1 2">
    <name type="scientific">Dichomitus squalens</name>
    <dbReference type="NCBI Taxonomy" id="114155"/>
    <lineage>
        <taxon>Eukaryota</taxon>
        <taxon>Fungi</taxon>
        <taxon>Dikarya</taxon>
        <taxon>Basidiomycota</taxon>
        <taxon>Agaricomycotina</taxon>
        <taxon>Agaricomycetes</taxon>
        <taxon>Polyporales</taxon>
        <taxon>Polyporaceae</taxon>
        <taxon>Dichomitus</taxon>
    </lineage>
</organism>